<feature type="domain" description="HTH-type transcriptional repressor KstR2 C-terminal" evidence="1">
    <location>
        <begin position="13"/>
        <end position="120"/>
    </location>
</feature>
<reference evidence="2 3" key="1">
    <citation type="submission" date="2016-01" db="EMBL/GenBank/DDBJ databases">
        <title>The new phylogeny of the genus Mycobacterium.</title>
        <authorList>
            <person name="Tarcisio F."/>
            <person name="Conor M."/>
            <person name="Antonella G."/>
            <person name="Elisabetta G."/>
            <person name="Giulia F.S."/>
            <person name="Sara T."/>
            <person name="Anna F."/>
            <person name="Clotilde B."/>
            <person name="Roberto B."/>
            <person name="Veronica D.S."/>
            <person name="Fabio R."/>
            <person name="Monica P."/>
            <person name="Olivier J."/>
            <person name="Enrico T."/>
            <person name="Nicola S."/>
        </authorList>
    </citation>
    <scope>NUCLEOTIDE SEQUENCE [LARGE SCALE GENOMIC DNA]</scope>
    <source>
        <strain evidence="2 3">DSM 44852</strain>
    </source>
</reference>
<dbReference type="STRING" id="292462.AWC05_02490"/>
<gene>
    <name evidence="2" type="ORF">AWC05_02490</name>
</gene>
<name>A0A1X1TWU6_MYCFL</name>
<dbReference type="Proteomes" id="UP000193010">
    <property type="component" value="Unassembled WGS sequence"/>
</dbReference>
<dbReference type="AlphaFoldDB" id="A0A1X1TWU6"/>
<protein>
    <recommendedName>
        <fullName evidence="1">HTH-type transcriptional repressor KstR2 C-terminal domain-containing protein</fullName>
    </recommendedName>
</protein>
<dbReference type="Gene3D" id="1.10.357.10">
    <property type="entry name" value="Tetracycline Repressor, domain 2"/>
    <property type="match status" value="1"/>
</dbReference>
<dbReference type="InterPro" id="IPR041490">
    <property type="entry name" value="KstR2_TetR_C"/>
</dbReference>
<organism evidence="2 3">
    <name type="scientific">Mycobacterium florentinum</name>
    <dbReference type="NCBI Taxonomy" id="292462"/>
    <lineage>
        <taxon>Bacteria</taxon>
        <taxon>Bacillati</taxon>
        <taxon>Actinomycetota</taxon>
        <taxon>Actinomycetes</taxon>
        <taxon>Mycobacteriales</taxon>
        <taxon>Mycobacteriaceae</taxon>
        <taxon>Mycobacterium</taxon>
        <taxon>Mycobacterium simiae complex</taxon>
    </lineage>
</organism>
<proteinExistence type="predicted"/>
<comment type="caution">
    <text evidence="2">The sequence shown here is derived from an EMBL/GenBank/DDBJ whole genome shotgun (WGS) entry which is preliminary data.</text>
</comment>
<evidence type="ECO:0000259" key="1">
    <source>
        <dbReference type="Pfam" id="PF17932"/>
    </source>
</evidence>
<accession>A0A1X1TWU6</accession>
<evidence type="ECO:0000313" key="3">
    <source>
        <dbReference type="Proteomes" id="UP000193010"/>
    </source>
</evidence>
<evidence type="ECO:0000313" key="2">
    <source>
        <dbReference type="EMBL" id="ORV49061.1"/>
    </source>
</evidence>
<dbReference type="EMBL" id="LQOV01000032">
    <property type="protein sequence ID" value="ORV49061.1"/>
    <property type="molecule type" value="Genomic_DNA"/>
</dbReference>
<dbReference type="SUPFAM" id="SSF48498">
    <property type="entry name" value="Tetracyclin repressor-like, C-terminal domain"/>
    <property type="match status" value="1"/>
</dbReference>
<dbReference type="Pfam" id="PF17932">
    <property type="entry name" value="TetR_C_24"/>
    <property type="match status" value="1"/>
</dbReference>
<dbReference type="InterPro" id="IPR036271">
    <property type="entry name" value="Tet_transcr_reg_TetR-rel_C_sf"/>
</dbReference>
<keyword evidence="3" id="KW-1185">Reference proteome</keyword>
<sequence length="131" mass="14464">MEPDAPLVGDDESDPRATLTRLISRQADAVAQMRRSMPVYFAGDGFPYEVIVKRRRWSRGLEEQWASVVGACMNLGYLDKGDPLIAARLILGMIMSVGHRCQPAERVPPEQITHAIVTLLGFEPGTRRSAG</sequence>